<sequence>MERTHSHEMLDSYVAKKKDVTKWVCLGIIFVCLSFLMISTFQWKYDFSSNILTIRVWQYLLAFFSGGALGLSGLLLQKLTKNNLSDISILGIGSLNIIFIVLFIMFQYDGTTGSLALVRAYLPLISIGSSILGTSIVYTLSKNKPDNCEKFAITGIALQFIFEAISVTLANPRILENQSTQTQVNTEIQNFAYGRFPDIQALSKIGIWRTTTIVSVVVITMLLFVVYKFRKEIDLIELNEELAKFYGVRVKFLKGFLYICVAVIVGIESAMIGSISLLGIVAASFSRLLFKNKSDINIITSFLIGGMLVLLAAFISINLNKNIPIGFLSTSIIAPIFLYLLFKKR</sequence>
<evidence type="ECO:0000256" key="7">
    <source>
        <dbReference type="ARBA" id="ARBA00023136"/>
    </source>
</evidence>
<evidence type="ECO:0000256" key="6">
    <source>
        <dbReference type="ARBA" id="ARBA00022989"/>
    </source>
</evidence>
<comment type="similarity">
    <text evidence="2">Belongs to the binding-protein-dependent transport system permease family. FecCD subfamily.</text>
</comment>
<keyword evidence="6 8" id="KW-1133">Transmembrane helix</keyword>
<protein>
    <submittedName>
        <fullName evidence="9">Putative siderophore transport system permease protein YfhA</fullName>
    </submittedName>
</protein>
<feature type="transmembrane region" description="Helical" evidence="8">
    <location>
        <begin position="120"/>
        <end position="139"/>
    </location>
</feature>
<dbReference type="EMBL" id="BIMN01000001">
    <property type="protein sequence ID" value="GCE63122.1"/>
    <property type="molecule type" value="Genomic_DNA"/>
</dbReference>
<evidence type="ECO:0000256" key="4">
    <source>
        <dbReference type="ARBA" id="ARBA00022475"/>
    </source>
</evidence>
<feature type="transmembrane region" description="Helical" evidence="8">
    <location>
        <begin position="297"/>
        <end position="317"/>
    </location>
</feature>
<dbReference type="RefSeq" id="WP_246307702.1">
    <property type="nucleotide sequence ID" value="NZ_CACTIB010000004.1"/>
</dbReference>
<evidence type="ECO:0000256" key="3">
    <source>
        <dbReference type="ARBA" id="ARBA00022448"/>
    </source>
</evidence>
<proteinExistence type="inferred from homology"/>
<feature type="transmembrane region" description="Helical" evidence="8">
    <location>
        <begin position="56"/>
        <end position="76"/>
    </location>
</feature>
<keyword evidence="7 8" id="KW-0472">Membrane</keyword>
<dbReference type="AlphaFoldDB" id="A0A478FPG8"/>
<dbReference type="Gene3D" id="1.10.3470.10">
    <property type="entry name" value="ABC transporter involved in vitamin B12 uptake, BtuC"/>
    <property type="match status" value="1"/>
</dbReference>
<evidence type="ECO:0000313" key="10">
    <source>
        <dbReference type="Proteomes" id="UP000324831"/>
    </source>
</evidence>
<dbReference type="InterPro" id="IPR000522">
    <property type="entry name" value="ABC_transptr_permease_BtuC"/>
</dbReference>
<dbReference type="CDD" id="cd06550">
    <property type="entry name" value="TM_ABC_iron-siderophores_like"/>
    <property type="match status" value="1"/>
</dbReference>
<accession>A0A478FPG8</accession>
<evidence type="ECO:0000256" key="5">
    <source>
        <dbReference type="ARBA" id="ARBA00022692"/>
    </source>
</evidence>
<dbReference type="GO" id="GO:0005886">
    <property type="term" value="C:plasma membrane"/>
    <property type="evidence" value="ECO:0007669"/>
    <property type="project" value="UniProtKB-SubCell"/>
</dbReference>
<feature type="transmembrane region" description="Helical" evidence="8">
    <location>
        <begin position="88"/>
        <end position="108"/>
    </location>
</feature>
<keyword evidence="4" id="KW-1003">Cell membrane</keyword>
<feature type="transmembrane region" description="Helical" evidence="8">
    <location>
        <begin position="151"/>
        <end position="170"/>
    </location>
</feature>
<reference evidence="9 10" key="1">
    <citation type="submission" date="2019-01" db="EMBL/GenBank/DDBJ databases">
        <title>Draft genome sequences of Candidatus Mycoplasma haemohominis SWG34-3 identified from a patient with pyrexia, anemia and liver dysfunction.</title>
        <authorList>
            <person name="Sekizuka T."/>
            <person name="Hattori N."/>
            <person name="Katano H."/>
            <person name="Takuma T."/>
            <person name="Ito T."/>
            <person name="Arai N."/>
            <person name="Yanai R."/>
            <person name="Ishii S."/>
            <person name="Miura Y."/>
            <person name="Tokunaga T."/>
            <person name="Watanabe H."/>
            <person name="Nomura N."/>
            <person name="Eguchi J."/>
            <person name="Arai T."/>
            <person name="Hasegawa H."/>
            <person name="Nakamaki T."/>
            <person name="Wakita T."/>
            <person name="Niki Y."/>
            <person name="Kuroda M."/>
        </authorList>
    </citation>
    <scope>NUCLEOTIDE SEQUENCE [LARGE SCALE GENOMIC DNA]</scope>
    <source>
        <strain evidence="9">SWG34-3</strain>
    </source>
</reference>
<dbReference type="GO" id="GO:0033214">
    <property type="term" value="P:siderophore-iron import into cell"/>
    <property type="evidence" value="ECO:0007669"/>
    <property type="project" value="TreeGrafter"/>
</dbReference>
<evidence type="ECO:0000256" key="8">
    <source>
        <dbReference type="SAM" id="Phobius"/>
    </source>
</evidence>
<feature type="transmembrane region" description="Helical" evidence="8">
    <location>
        <begin position="20"/>
        <end position="41"/>
    </location>
</feature>
<feature type="transmembrane region" description="Helical" evidence="8">
    <location>
        <begin position="271"/>
        <end position="290"/>
    </location>
</feature>
<dbReference type="GO" id="GO:0022857">
    <property type="term" value="F:transmembrane transporter activity"/>
    <property type="evidence" value="ECO:0007669"/>
    <property type="project" value="InterPro"/>
</dbReference>
<keyword evidence="3" id="KW-0813">Transport</keyword>
<dbReference type="PANTHER" id="PTHR30472:SF25">
    <property type="entry name" value="ABC TRANSPORTER PERMEASE PROTEIN MJ0876-RELATED"/>
    <property type="match status" value="1"/>
</dbReference>
<dbReference type="SUPFAM" id="SSF81345">
    <property type="entry name" value="ABC transporter involved in vitamin B12 uptake, BtuC"/>
    <property type="match status" value="1"/>
</dbReference>
<feature type="transmembrane region" description="Helical" evidence="8">
    <location>
        <begin position="323"/>
        <end position="342"/>
    </location>
</feature>
<keyword evidence="5 8" id="KW-0812">Transmembrane</keyword>
<organism evidence="9 10">
    <name type="scientific">Candidatus Mycoplasma haematohominis</name>
    <dbReference type="NCBI Taxonomy" id="1494318"/>
    <lineage>
        <taxon>Bacteria</taxon>
        <taxon>Bacillati</taxon>
        <taxon>Mycoplasmatota</taxon>
        <taxon>Mollicutes</taxon>
        <taxon>Mycoplasmataceae</taxon>
        <taxon>Mycoplasma</taxon>
    </lineage>
</organism>
<feature type="transmembrane region" description="Helical" evidence="8">
    <location>
        <begin position="248"/>
        <end position="265"/>
    </location>
</feature>
<comment type="subcellular location">
    <subcellularLocation>
        <location evidence="1">Cell membrane</location>
        <topology evidence="1">Multi-pass membrane protein</topology>
    </subcellularLocation>
</comment>
<gene>
    <name evidence="9" type="primary">yfhA</name>
    <name evidence="9" type="ORF">MHSWG343_01000</name>
</gene>
<feature type="transmembrane region" description="Helical" evidence="8">
    <location>
        <begin position="206"/>
        <end position="227"/>
    </location>
</feature>
<dbReference type="PANTHER" id="PTHR30472">
    <property type="entry name" value="FERRIC ENTEROBACTIN TRANSPORT SYSTEM PERMEASE PROTEIN"/>
    <property type="match status" value="1"/>
</dbReference>
<comment type="caution">
    <text evidence="9">The sequence shown here is derived from an EMBL/GenBank/DDBJ whole genome shotgun (WGS) entry which is preliminary data.</text>
</comment>
<name>A0A478FPG8_9MOLU</name>
<evidence type="ECO:0000313" key="9">
    <source>
        <dbReference type="EMBL" id="GCE63122.1"/>
    </source>
</evidence>
<dbReference type="Proteomes" id="UP000324831">
    <property type="component" value="Unassembled WGS sequence"/>
</dbReference>
<dbReference type="InterPro" id="IPR037294">
    <property type="entry name" value="ABC_BtuC-like"/>
</dbReference>
<dbReference type="Pfam" id="PF01032">
    <property type="entry name" value="FecCD"/>
    <property type="match status" value="1"/>
</dbReference>
<evidence type="ECO:0000256" key="2">
    <source>
        <dbReference type="ARBA" id="ARBA00007935"/>
    </source>
</evidence>
<evidence type="ECO:0000256" key="1">
    <source>
        <dbReference type="ARBA" id="ARBA00004651"/>
    </source>
</evidence>